<reference evidence="4" key="1">
    <citation type="journal article" date="2014" name="Int. J. Syst. Evol. Microbiol.">
        <title>Complete genome sequence of Corynebacterium casei LMG S-19264T (=DSM 44701T), isolated from a smear-ripened cheese.</title>
        <authorList>
            <consortium name="US DOE Joint Genome Institute (JGI-PGF)"/>
            <person name="Walter F."/>
            <person name="Albersmeier A."/>
            <person name="Kalinowski J."/>
            <person name="Ruckert C."/>
        </authorList>
    </citation>
    <scope>NUCLEOTIDE SEQUENCE</scope>
    <source>
        <strain evidence="4">JCM 13064</strain>
    </source>
</reference>
<proteinExistence type="predicted"/>
<feature type="compositionally biased region" description="Gly residues" evidence="1">
    <location>
        <begin position="479"/>
        <end position="493"/>
    </location>
</feature>
<feature type="domain" description="Penicillin-binding protein transpeptidase" evidence="2">
    <location>
        <begin position="243"/>
        <end position="522"/>
    </location>
</feature>
<dbReference type="SUPFAM" id="SSF56601">
    <property type="entry name" value="beta-lactamase/transpeptidase-like"/>
    <property type="match status" value="1"/>
</dbReference>
<dbReference type="Pfam" id="PF00905">
    <property type="entry name" value="Transpeptidase"/>
    <property type="match status" value="1"/>
</dbReference>
<evidence type="ECO:0000313" key="5">
    <source>
        <dbReference type="Proteomes" id="UP000645217"/>
    </source>
</evidence>
<evidence type="ECO:0008006" key="6">
    <source>
        <dbReference type="Google" id="ProtNLM"/>
    </source>
</evidence>
<dbReference type="Gene3D" id="3.40.710.10">
    <property type="entry name" value="DD-peptidase/beta-lactamase superfamily"/>
    <property type="match status" value="1"/>
</dbReference>
<accession>A0A917VH65</accession>
<protein>
    <recommendedName>
        <fullName evidence="6">Penicillin-binding protein</fullName>
    </recommendedName>
</protein>
<dbReference type="InterPro" id="IPR001460">
    <property type="entry name" value="PCN-bd_Tpept"/>
</dbReference>
<dbReference type="Pfam" id="PF05223">
    <property type="entry name" value="MecA_N"/>
    <property type="match status" value="1"/>
</dbReference>
<dbReference type="GO" id="GO:0071972">
    <property type="term" value="F:peptidoglycan L,D-transpeptidase activity"/>
    <property type="evidence" value="ECO:0007669"/>
    <property type="project" value="TreeGrafter"/>
</dbReference>
<dbReference type="GO" id="GO:0008658">
    <property type="term" value="F:penicillin binding"/>
    <property type="evidence" value="ECO:0007669"/>
    <property type="project" value="InterPro"/>
</dbReference>
<evidence type="ECO:0000256" key="1">
    <source>
        <dbReference type="SAM" id="MobiDB-lite"/>
    </source>
</evidence>
<dbReference type="Proteomes" id="UP000645217">
    <property type="component" value="Unassembled WGS sequence"/>
</dbReference>
<dbReference type="GO" id="GO:0005886">
    <property type="term" value="C:plasma membrane"/>
    <property type="evidence" value="ECO:0007669"/>
    <property type="project" value="TreeGrafter"/>
</dbReference>
<feature type="region of interest" description="Disordered" evidence="1">
    <location>
        <begin position="460"/>
        <end position="502"/>
    </location>
</feature>
<evidence type="ECO:0000259" key="3">
    <source>
        <dbReference type="Pfam" id="PF05223"/>
    </source>
</evidence>
<feature type="domain" description="NTF2-like N-terminal transpeptidase" evidence="3">
    <location>
        <begin position="34"/>
        <end position="142"/>
    </location>
</feature>
<reference evidence="4" key="2">
    <citation type="submission" date="2020-09" db="EMBL/GenBank/DDBJ databases">
        <authorList>
            <person name="Sun Q."/>
            <person name="Ohkuma M."/>
        </authorList>
    </citation>
    <scope>NUCLEOTIDE SEQUENCE</scope>
    <source>
        <strain evidence="4">JCM 13064</strain>
    </source>
</reference>
<dbReference type="PANTHER" id="PTHR30627">
    <property type="entry name" value="PEPTIDOGLYCAN D,D-TRANSPEPTIDASE"/>
    <property type="match status" value="1"/>
</dbReference>
<dbReference type="RefSeq" id="WP_189162546.1">
    <property type="nucleotide sequence ID" value="NZ_BMNT01000008.1"/>
</dbReference>
<dbReference type="GO" id="GO:0071555">
    <property type="term" value="P:cell wall organization"/>
    <property type="evidence" value="ECO:0007669"/>
    <property type="project" value="TreeGrafter"/>
</dbReference>
<dbReference type="EMBL" id="BMNT01000008">
    <property type="protein sequence ID" value="GGK76174.1"/>
    <property type="molecule type" value="Genomic_DNA"/>
</dbReference>
<dbReference type="Gene3D" id="3.10.450.100">
    <property type="entry name" value="NTF2-like, domain 1"/>
    <property type="match status" value="1"/>
</dbReference>
<comment type="caution">
    <text evidence="4">The sequence shown here is derived from an EMBL/GenBank/DDBJ whole genome shotgun (WGS) entry which is preliminary data.</text>
</comment>
<dbReference type="GO" id="GO:0046677">
    <property type="term" value="P:response to antibiotic"/>
    <property type="evidence" value="ECO:0007669"/>
    <property type="project" value="InterPro"/>
</dbReference>
<dbReference type="InterPro" id="IPR012338">
    <property type="entry name" value="Beta-lactam/transpept-like"/>
</dbReference>
<gene>
    <name evidence="4" type="ORF">GCM10007964_18710</name>
</gene>
<dbReference type="PANTHER" id="PTHR30627:SF24">
    <property type="entry name" value="PENICILLIN-BINDING PROTEIN 4B"/>
    <property type="match status" value="1"/>
</dbReference>
<dbReference type="AlphaFoldDB" id="A0A917VH65"/>
<evidence type="ECO:0000259" key="2">
    <source>
        <dbReference type="Pfam" id="PF00905"/>
    </source>
</evidence>
<feature type="compositionally biased region" description="Low complexity" evidence="1">
    <location>
        <begin position="460"/>
        <end position="478"/>
    </location>
</feature>
<dbReference type="InterPro" id="IPR007887">
    <property type="entry name" value="MecA_N"/>
</dbReference>
<sequence length="543" mass="56965">MRRRGLLALFGVTVVIIAATLFAVLQDARRVVGTPEQTGRAYLAAWAGENLPEMRELVAAPPADFAERHRRLSDDLKVLSIKLTPGTLVRRGEHTADLPFEGVRQIGELGEWRFSSVLHLTVRDGEWKVVWTQQTLTPGVPEGERLRLRRITVPGTELRTRQGRPLPDRSGAETYLRDLARRIDALENDPVRGWAIEASSATGRSRNLVVFRPPVERTYRTTLDWWTQAAAARALDGVEGPAAVVAVRPSTGEVLAVADRLAGQGAFYRPSPPGSTFTIVTAAALLGDGLSGTSPVPCPARYTGPGGQVFTNEGGEDHGKVSLREAFALSCDTTFARLAVERLGDAALRRQAARLGFGGALKSGIGGQCGTMRKAGDGDALGGDAIGRNSVRATPLCMALVAAAVRDGTWRPPRLMSERAVRRLETGRPKPEPLPAPVVAQLRSMMAAVATDGAAAASGLPPGVAGTTGATGTTAAGPDGEGTQGQGGAGQGAQGRDASGPGSWFTGYRGDLAFAVLLERDATGTGEPAVDAATVAARFLAAL</sequence>
<evidence type="ECO:0000313" key="4">
    <source>
        <dbReference type="EMBL" id="GGK76174.1"/>
    </source>
</evidence>
<dbReference type="InterPro" id="IPR050515">
    <property type="entry name" value="Beta-lactam/transpept"/>
</dbReference>
<keyword evidence="5" id="KW-1185">Reference proteome</keyword>
<name>A0A917VH65_9ACTN</name>
<organism evidence="4 5">
    <name type="scientific">Sphaerisporangium melleum</name>
    <dbReference type="NCBI Taxonomy" id="321316"/>
    <lineage>
        <taxon>Bacteria</taxon>
        <taxon>Bacillati</taxon>
        <taxon>Actinomycetota</taxon>
        <taxon>Actinomycetes</taxon>
        <taxon>Streptosporangiales</taxon>
        <taxon>Streptosporangiaceae</taxon>
        <taxon>Sphaerisporangium</taxon>
    </lineage>
</organism>